<dbReference type="Proteomes" id="UP000828390">
    <property type="component" value="Unassembled WGS sequence"/>
</dbReference>
<accession>A0A9D4R384</accession>
<comment type="caution">
    <text evidence="2">The sequence shown here is derived from an EMBL/GenBank/DDBJ whole genome shotgun (WGS) entry which is preliminary data.</text>
</comment>
<keyword evidence="3" id="KW-1185">Reference proteome</keyword>
<keyword evidence="1" id="KW-0812">Transmembrane</keyword>
<proteinExistence type="predicted"/>
<reference evidence="2" key="2">
    <citation type="submission" date="2020-11" db="EMBL/GenBank/DDBJ databases">
        <authorList>
            <person name="McCartney M.A."/>
            <person name="Auch B."/>
            <person name="Kono T."/>
            <person name="Mallez S."/>
            <person name="Becker A."/>
            <person name="Gohl D.M."/>
            <person name="Silverstein K.A.T."/>
            <person name="Koren S."/>
            <person name="Bechman K.B."/>
            <person name="Herman A."/>
            <person name="Abrahante J.E."/>
            <person name="Garbe J."/>
        </authorList>
    </citation>
    <scope>NUCLEOTIDE SEQUENCE</scope>
    <source>
        <strain evidence="2">Duluth1</strain>
        <tissue evidence="2">Whole animal</tissue>
    </source>
</reference>
<organism evidence="2 3">
    <name type="scientific">Dreissena polymorpha</name>
    <name type="common">Zebra mussel</name>
    <name type="synonym">Mytilus polymorpha</name>
    <dbReference type="NCBI Taxonomy" id="45954"/>
    <lineage>
        <taxon>Eukaryota</taxon>
        <taxon>Metazoa</taxon>
        <taxon>Spiralia</taxon>
        <taxon>Lophotrochozoa</taxon>
        <taxon>Mollusca</taxon>
        <taxon>Bivalvia</taxon>
        <taxon>Autobranchia</taxon>
        <taxon>Heteroconchia</taxon>
        <taxon>Euheterodonta</taxon>
        <taxon>Imparidentia</taxon>
        <taxon>Neoheterodontei</taxon>
        <taxon>Myida</taxon>
        <taxon>Dreissenoidea</taxon>
        <taxon>Dreissenidae</taxon>
        <taxon>Dreissena</taxon>
    </lineage>
</organism>
<sequence length="57" mass="6411">MVHTPAIRLKILIISCSSLAFSIVAFSAVMDTMTEFRRCRSWSLNTCSCTLKRTNTP</sequence>
<feature type="transmembrane region" description="Helical" evidence="1">
    <location>
        <begin position="6"/>
        <end position="30"/>
    </location>
</feature>
<gene>
    <name evidence="2" type="ORF">DPMN_095949</name>
</gene>
<keyword evidence="1" id="KW-0472">Membrane</keyword>
<keyword evidence="1" id="KW-1133">Transmembrane helix</keyword>
<evidence type="ECO:0000313" key="2">
    <source>
        <dbReference type="EMBL" id="KAH3853426.1"/>
    </source>
</evidence>
<evidence type="ECO:0000256" key="1">
    <source>
        <dbReference type="SAM" id="Phobius"/>
    </source>
</evidence>
<protein>
    <submittedName>
        <fullName evidence="2">Uncharacterized protein</fullName>
    </submittedName>
</protein>
<dbReference type="AlphaFoldDB" id="A0A9D4R384"/>
<dbReference type="EMBL" id="JAIWYP010000003">
    <property type="protein sequence ID" value="KAH3853426.1"/>
    <property type="molecule type" value="Genomic_DNA"/>
</dbReference>
<name>A0A9D4R384_DREPO</name>
<reference evidence="2" key="1">
    <citation type="journal article" date="2019" name="bioRxiv">
        <title>The Genome of the Zebra Mussel, Dreissena polymorpha: A Resource for Invasive Species Research.</title>
        <authorList>
            <person name="McCartney M.A."/>
            <person name="Auch B."/>
            <person name="Kono T."/>
            <person name="Mallez S."/>
            <person name="Zhang Y."/>
            <person name="Obille A."/>
            <person name="Becker A."/>
            <person name="Abrahante J.E."/>
            <person name="Garbe J."/>
            <person name="Badalamenti J.P."/>
            <person name="Herman A."/>
            <person name="Mangelson H."/>
            <person name="Liachko I."/>
            <person name="Sullivan S."/>
            <person name="Sone E.D."/>
            <person name="Koren S."/>
            <person name="Silverstein K.A.T."/>
            <person name="Beckman K.B."/>
            <person name="Gohl D.M."/>
        </authorList>
    </citation>
    <scope>NUCLEOTIDE SEQUENCE</scope>
    <source>
        <strain evidence="2">Duluth1</strain>
        <tissue evidence="2">Whole animal</tissue>
    </source>
</reference>
<evidence type="ECO:0000313" key="3">
    <source>
        <dbReference type="Proteomes" id="UP000828390"/>
    </source>
</evidence>